<dbReference type="PANTHER" id="PTHR28589">
    <property type="entry name" value="28S RIBOSOMAL PROTEIN S34, MITOCHONDRIAL"/>
    <property type="match status" value="1"/>
</dbReference>
<dbReference type="Pfam" id="PF16053">
    <property type="entry name" value="MRP-S34"/>
    <property type="match status" value="1"/>
</dbReference>
<keyword evidence="2" id="KW-1185">Reference proteome</keyword>
<evidence type="ECO:0000313" key="1">
    <source>
        <dbReference type="EMBL" id="KAF0725133.1"/>
    </source>
</evidence>
<dbReference type="Proteomes" id="UP000481153">
    <property type="component" value="Unassembled WGS sequence"/>
</dbReference>
<dbReference type="VEuPathDB" id="FungiDB:AeMF1_015285"/>
<protein>
    <submittedName>
        <fullName evidence="1">Uncharacterized protein</fullName>
    </submittedName>
</protein>
<reference evidence="1 2" key="1">
    <citation type="submission" date="2019-07" db="EMBL/GenBank/DDBJ databases">
        <title>Genomics analysis of Aphanomyces spp. identifies a new class of oomycete effector associated with host adaptation.</title>
        <authorList>
            <person name="Gaulin E."/>
        </authorList>
    </citation>
    <scope>NUCLEOTIDE SEQUENCE [LARGE SCALE GENOMIC DNA]</scope>
    <source>
        <strain evidence="1 2">ATCC 201684</strain>
    </source>
</reference>
<dbReference type="EMBL" id="VJMJ01000250">
    <property type="protein sequence ID" value="KAF0725133.1"/>
    <property type="molecule type" value="Genomic_DNA"/>
</dbReference>
<dbReference type="PANTHER" id="PTHR28589:SF1">
    <property type="entry name" value="SMALL RIBOSOMAL SUBUNIT PROTEIN MS34"/>
    <property type="match status" value="1"/>
</dbReference>
<dbReference type="InterPro" id="IPR032053">
    <property type="entry name" value="Ribosomal_mS34"/>
</dbReference>
<dbReference type="GO" id="GO:0005739">
    <property type="term" value="C:mitochondrion"/>
    <property type="evidence" value="ECO:0007669"/>
    <property type="project" value="InterPro"/>
</dbReference>
<name>A0A6G0WEL8_9STRA</name>
<accession>A0A6G0WEL8</accession>
<dbReference type="GO" id="GO:0003735">
    <property type="term" value="F:structural constituent of ribosome"/>
    <property type="evidence" value="ECO:0007669"/>
    <property type="project" value="InterPro"/>
</dbReference>
<dbReference type="AlphaFoldDB" id="A0A6G0WEL8"/>
<gene>
    <name evidence="1" type="ORF">Ae201684_016364</name>
</gene>
<organism evidence="1 2">
    <name type="scientific">Aphanomyces euteiches</name>
    <dbReference type="NCBI Taxonomy" id="100861"/>
    <lineage>
        <taxon>Eukaryota</taxon>
        <taxon>Sar</taxon>
        <taxon>Stramenopiles</taxon>
        <taxon>Oomycota</taxon>
        <taxon>Saprolegniomycetes</taxon>
        <taxon>Saprolegniales</taxon>
        <taxon>Verrucalvaceae</taxon>
        <taxon>Aphanomyces</taxon>
    </lineage>
</organism>
<evidence type="ECO:0000313" key="2">
    <source>
        <dbReference type="Proteomes" id="UP000481153"/>
    </source>
</evidence>
<comment type="caution">
    <text evidence="1">The sequence shown here is derived from an EMBL/GenBank/DDBJ whole genome shotgun (WGS) entry which is preliminary data.</text>
</comment>
<sequence>MTTTAVTAAVKRNLFQTICGKRNFGVGQKVTRAIWDRYETAAENPGPSFIEITRVVPSPDLKHGKAYGIKTFRGVSEGKERRVDGPLKKDWRIIA</sequence>
<proteinExistence type="predicted"/>